<feature type="compositionally biased region" description="Polar residues" evidence="2">
    <location>
        <begin position="451"/>
        <end position="466"/>
    </location>
</feature>
<keyword evidence="1" id="KW-0539">Nucleus</keyword>
<gene>
    <name evidence="3" type="ORF">Micbo1qcDRAFT_39664</name>
</gene>
<dbReference type="Pfam" id="PF11951">
    <property type="entry name" value="Fungal_trans_2"/>
    <property type="match status" value="1"/>
</dbReference>
<evidence type="ECO:0000313" key="4">
    <source>
        <dbReference type="Proteomes" id="UP000070501"/>
    </source>
</evidence>
<organism evidence="3 4">
    <name type="scientific">Microdochium bolleyi</name>
    <dbReference type="NCBI Taxonomy" id="196109"/>
    <lineage>
        <taxon>Eukaryota</taxon>
        <taxon>Fungi</taxon>
        <taxon>Dikarya</taxon>
        <taxon>Ascomycota</taxon>
        <taxon>Pezizomycotina</taxon>
        <taxon>Sordariomycetes</taxon>
        <taxon>Xylariomycetidae</taxon>
        <taxon>Xylariales</taxon>
        <taxon>Microdochiaceae</taxon>
        <taxon>Microdochium</taxon>
    </lineage>
</organism>
<proteinExistence type="predicted"/>
<feature type="compositionally biased region" description="Polar residues" evidence="2">
    <location>
        <begin position="529"/>
        <end position="542"/>
    </location>
</feature>
<reference evidence="4" key="1">
    <citation type="submission" date="2016-02" db="EMBL/GenBank/DDBJ databases">
        <title>Draft genome sequence of Microdochium bolleyi, a fungal endophyte of beachgrass.</title>
        <authorList>
            <consortium name="DOE Joint Genome Institute"/>
            <person name="David A.S."/>
            <person name="May G."/>
            <person name="Haridas S."/>
            <person name="Lim J."/>
            <person name="Wang M."/>
            <person name="Labutti K."/>
            <person name="Lipzen A."/>
            <person name="Barry K."/>
            <person name="Grigoriev I.V."/>
        </authorList>
    </citation>
    <scope>NUCLEOTIDE SEQUENCE [LARGE SCALE GENOMIC DNA]</scope>
    <source>
        <strain evidence="4">J235TASD1</strain>
    </source>
</reference>
<feature type="region of interest" description="Disordered" evidence="2">
    <location>
        <begin position="529"/>
        <end position="552"/>
    </location>
</feature>
<dbReference type="AlphaFoldDB" id="A0A136J9M5"/>
<feature type="compositionally biased region" description="Low complexity" evidence="2">
    <location>
        <begin position="114"/>
        <end position="126"/>
    </location>
</feature>
<dbReference type="EMBL" id="KQ964247">
    <property type="protein sequence ID" value="KXJ93877.1"/>
    <property type="molecule type" value="Genomic_DNA"/>
</dbReference>
<dbReference type="InParanoid" id="A0A136J9M5"/>
<evidence type="ECO:0000256" key="1">
    <source>
        <dbReference type="ARBA" id="ARBA00023242"/>
    </source>
</evidence>
<evidence type="ECO:0000313" key="3">
    <source>
        <dbReference type="EMBL" id="KXJ93877.1"/>
    </source>
</evidence>
<evidence type="ECO:0000256" key="2">
    <source>
        <dbReference type="SAM" id="MobiDB-lite"/>
    </source>
</evidence>
<dbReference type="OrthoDB" id="4158087at2759"/>
<feature type="region of interest" description="Disordered" evidence="2">
    <location>
        <begin position="451"/>
        <end position="473"/>
    </location>
</feature>
<name>A0A136J9M5_9PEZI</name>
<feature type="region of interest" description="Disordered" evidence="2">
    <location>
        <begin position="25"/>
        <end position="133"/>
    </location>
</feature>
<dbReference type="PANTHER" id="PTHR37540:SF5">
    <property type="entry name" value="TRANSCRIPTION FACTOR DOMAIN-CONTAINING PROTEIN"/>
    <property type="match status" value="1"/>
</dbReference>
<accession>A0A136J9M5</accession>
<dbReference type="InterPro" id="IPR021858">
    <property type="entry name" value="Fun_TF"/>
</dbReference>
<feature type="compositionally biased region" description="Basic residues" evidence="2">
    <location>
        <begin position="30"/>
        <end position="40"/>
    </location>
</feature>
<dbReference type="STRING" id="196109.A0A136J9M5"/>
<dbReference type="PANTHER" id="PTHR37540">
    <property type="entry name" value="TRANSCRIPTION FACTOR (ACR-2), PUTATIVE-RELATED-RELATED"/>
    <property type="match status" value="1"/>
</dbReference>
<sequence>MGAPVAAAAAGGFQFITSINTIARDDETRRKVRSHARRQKLPSQPSAAPAKAQAASQKERTGKFRVGHNAGASTPGAGPSTTTKPVAVRKKRIAPAAPTGERARDPRALIPSFRSSARALSDTSDSSTDDEYESSMITRELAFTTVGVTKELPNFSALSIKTTPMTETLLRYMMTVCLSPKEVSVQKWFNRAGAPTYMTTHHSSFLAHGFAINPTGDLVSGISIDDAATHSFMALIAAMHNSLANWNDTSTLDFHRFQTVKAVNSRLNVEGKDGSYPVSDGVLVAVAMLVNVESYIGSLGSAAAHMQGLKRMIDLRGGIIDGLGYSSVLQRTIAWADYSYATAANEPLVLPFIPDLAGSLRLHDRFTSRTILTNMDPPSYGDLTIKNREIVEILELMHSVSRFIDGYDYNDLDSSVSERVQVSDSIYLAEWKLCQLEDTMRSKYFTSRASSMTPSLYSDDTLSPQESKGPETDISDPLVYAAHLFLHLAVRGQPPTAYRHKVLTEALVSSLYGPLMSLNLLNWPDSTTYGSPESGAGSNNDRPSPGGTSLDGRASAPLSNTAFLTSHGYPDNETGRPVRDELHSDILLWMLFIGCCVRVPPNPYNSTYMYHGVSQANVRDFFVAPLINLCRRRNITERSDLHSRLRGVVWLGCWCDYQLETLWQEIEPRVQDLATNDWSSG</sequence>
<feature type="compositionally biased region" description="Low complexity" evidence="2">
    <location>
        <begin position="42"/>
        <end position="56"/>
    </location>
</feature>
<keyword evidence="4" id="KW-1185">Reference proteome</keyword>
<protein>
    <submittedName>
        <fullName evidence="3">Uncharacterized protein</fullName>
    </submittedName>
</protein>
<dbReference type="Proteomes" id="UP000070501">
    <property type="component" value="Unassembled WGS sequence"/>
</dbReference>